<name>L8H5L9_ACACF</name>
<dbReference type="EMBL" id="KB007916">
    <property type="protein sequence ID" value="ELR20465.1"/>
    <property type="molecule type" value="Genomic_DNA"/>
</dbReference>
<protein>
    <submittedName>
        <fullName evidence="2">MORN repeat-containing protein</fullName>
    </submittedName>
</protein>
<dbReference type="SMART" id="SM00698">
    <property type="entry name" value="MORN"/>
    <property type="match status" value="4"/>
</dbReference>
<dbReference type="AlphaFoldDB" id="L8H5L9"/>
<accession>L8H5L9</accession>
<evidence type="ECO:0000256" key="1">
    <source>
        <dbReference type="ARBA" id="ARBA00022737"/>
    </source>
</evidence>
<dbReference type="PANTHER" id="PTHR23084">
    <property type="entry name" value="PHOSPHATIDYLINOSITOL-4-PHOSPHATE 5-KINASE RELATED"/>
    <property type="match status" value="1"/>
</dbReference>
<dbReference type="InterPro" id="IPR003409">
    <property type="entry name" value="MORN"/>
</dbReference>
<dbReference type="KEGG" id="acan:ACA1_206040"/>
<dbReference type="Pfam" id="PF02493">
    <property type="entry name" value="MORN"/>
    <property type="match status" value="4"/>
</dbReference>
<dbReference type="Proteomes" id="UP000011083">
    <property type="component" value="Unassembled WGS sequence"/>
</dbReference>
<evidence type="ECO:0000313" key="2">
    <source>
        <dbReference type="EMBL" id="ELR20465.1"/>
    </source>
</evidence>
<organism evidence="2 3">
    <name type="scientific">Acanthamoeba castellanii (strain ATCC 30010 / Neff)</name>
    <dbReference type="NCBI Taxonomy" id="1257118"/>
    <lineage>
        <taxon>Eukaryota</taxon>
        <taxon>Amoebozoa</taxon>
        <taxon>Discosea</taxon>
        <taxon>Longamoebia</taxon>
        <taxon>Centramoebida</taxon>
        <taxon>Acanthamoebidae</taxon>
        <taxon>Acanthamoeba</taxon>
    </lineage>
</organism>
<dbReference type="OrthoDB" id="284854at2759"/>
<proteinExistence type="predicted"/>
<dbReference type="VEuPathDB" id="AmoebaDB:ACA1_206040"/>
<dbReference type="Gene3D" id="2.20.110.10">
    <property type="entry name" value="Histone H3 K4-specific methyltransferase SET7/9 N-terminal domain"/>
    <property type="match status" value="1"/>
</dbReference>
<evidence type="ECO:0000313" key="3">
    <source>
        <dbReference type="Proteomes" id="UP000011083"/>
    </source>
</evidence>
<dbReference type="PANTHER" id="PTHR23084:SF263">
    <property type="entry name" value="MORN REPEAT-CONTAINING PROTEIN 1"/>
    <property type="match status" value="1"/>
</dbReference>
<dbReference type="RefSeq" id="XP_004367490.1">
    <property type="nucleotide sequence ID" value="XM_004367433.1"/>
</dbReference>
<dbReference type="SUPFAM" id="SSF82185">
    <property type="entry name" value="Histone H3 K4-specific methyltransferase SET7/9 N-terminal domain"/>
    <property type="match status" value="1"/>
</dbReference>
<sequence>MTAAPAKVSLTAAYPSATDDTSKPSTLTYSGPAVDIGSSKAPAYHTLVRDLLAVGATQHTYVLNPYAAGAHLRAHTAADVFTSRFVGTAANGHNLWLPQGLGTITEERYKFALYEGEFVNGFRQGFGKAPIFVPNTCSSGVAFVGTYRGQWDHGHRHGFGEQVDHLAGTTFSGEWRYDRKHGRGEEVYADGSRYVGLWANGQRHGPGRLHLAEGGSAARDYAHGSPVTLQSAGAVGEGSALESWLAEAKEKLARVIEEVESSIPATTAGLSGVSGKVGLLDRKQLAQFKEKDIPSFAQQLSHLAGGPVELVVETGSFLAGPQSKVAVTLLIEGQSQFLLAPLLKGVASVCAEDAAARDTFRASIGKLTVRHDPTAREVTHTLSNKEWTVAGNFEDPSEVIMPNKVTSWLEANI</sequence>
<dbReference type="GeneID" id="14921322"/>
<keyword evidence="1" id="KW-0677">Repeat</keyword>
<gene>
    <name evidence="2" type="ORF">ACA1_206040</name>
</gene>
<reference evidence="2 3" key="1">
    <citation type="journal article" date="2013" name="Genome Biol.">
        <title>Genome of Acanthamoeba castellanii highlights extensive lateral gene transfer and early evolution of tyrosine kinase signaling.</title>
        <authorList>
            <person name="Clarke M."/>
            <person name="Lohan A.J."/>
            <person name="Liu B."/>
            <person name="Lagkouvardos I."/>
            <person name="Roy S."/>
            <person name="Zafar N."/>
            <person name="Bertelli C."/>
            <person name="Schilde C."/>
            <person name="Kianianmomeni A."/>
            <person name="Burglin T.R."/>
            <person name="Frech C."/>
            <person name="Turcotte B."/>
            <person name="Kopec K.O."/>
            <person name="Synnott J.M."/>
            <person name="Choo C."/>
            <person name="Paponov I."/>
            <person name="Finkler A."/>
            <person name="Soon Heng Tan C."/>
            <person name="Hutchins A.P."/>
            <person name="Weinmeier T."/>
            <person name="Rattei T."/>
            <person name="Chu J.S."/>
            <person name="Gimenez G."/>
            <person name="Irimia M."/>
            <person name="Rigden D.J."/>
            <person name="Fitzpatrick D.A."/>
            <person name="Lorenzo-Morales J."/>
            <person name="Bateman A."/>
            <person name="Chiu C.H."/>
            <person name="Tang P."/>
            <person name="Hegemann P."/>
            <person name="Fromm H."/>
            <person name="Raoult D."/>
            <person name="Greub G."/>
            <person name="Miranda-Saavedra D."/>
            <person name="Chen N."/>
            <person name="Nash P."/>
            <person name="Ginger M.L."/>
            <person name="Horn M."/>
            <person name="Schaap P."/>
            <person name="Caler L."/>
            <person name="Loftus B."/>
        </authorList>
    </citation>
    <scope>NUCLEOTIDE SEQUENCE [LARGE SCALE GENOMIC DNA]</scope>
    <source>
        <strain evidence="2 3">Neff</strain>
    </source>
</reference>
<keyword evidence="3" id="KW-1185">Reference proteome</keyword>